<evidence type="ECO:0000313" key="1">
    <source>
        <dbReference type="EMBL" id="KAI3760567.1"/>
    </source>
</evidence>
<evidence type="ECO:0000313" key="2">
    <source>
        <dbReference type="Proteomes" id="UP001056120"/>
    </source>
</evidence>
<protein>
    <submittedName>
        <fullName evidence="1">Uncharacterized protein</fullName>
    </submittedName>
</protein>
<gene>
    <name evidence="1" type="ORF">L1987_50963</name>
</gene>
<dbReference type="Proteomes" id="UP001056120">
    <property type="component" value="Linkage Group LG17"/>
</dbReference>
<keyword evidence="2" id="KW-1185">Reference proteome</keyword>
<reference evidence="1 2" key="2">
    <citation type="journal article" date="2022" name="Mol. Ecol. Resour.">
        <title>The genomes of chicory, endive, great burdock and yacon provide insights into Asteraceae paleo-polyploidization history and plant inulin production.</title>
        <authorList>
            <person name="Fan W."/>
            <person name="Wang S."/>
            <person name="Wang H."/>
            <person name="Wang A."/>
            <person name="Jiang F."/>
            <person name="Liu H."/>
            <person name="Zhao H."/>
            <person name="Xu D."/>
            <person name="Zhang Y."/>
        </authorList>
    </citation>
    <scope>NUCLEOTIDE SEQUENCE [LARGE SCALE GENOMIC DNA]</scope>
    <source>
        <strain evidence="2">cv. Yunnan</strain>
        <tissue evidence="1">Leaves</tissue>
    </source>
</reference>
<accession>A0ACB9ENX8</accession>
<organism evidence="1 2">
    <name type="scientific">Smallanthus sonchifolius</name>
    <dbReference type="NCBI Taxonomy" id="185202"/>
    <lineage>
        <taxon>Eukaryota</taxon>
        <taxon>Viridiplantae</taxon>
        <taxon>Streptophyta</taxon>
        <taxon>Embryophyta</taxon>
        <taxon>Tracheophyta</taxon>
        <taxon>Spermatophyta</taxon>
        <taxon>Magnoliopsida</taxon>
        <taxon>eudicotyledons</taxon>
        <taxon>Gunneridae</taxon>
        <taxon>Pentapetalae</taxon>
        <taxon>asterids</taxon>
        <taxon>campanulids</taxon>
        <taxon>Asterales</taxon>
        <taxon>Asteraceae</taxon>
        <taxon>Asteroideae</taxon>
        <taxon>Heliantheae alliance</taxon>
        <taxon>Millerieae</taxon>
        <taxon>Smallanthus</taxon>
    </lineage>
</organism>
<proteinExistence type="predicted"/>
<comment type="caution">
    <text evidence="1">The sequence shown here is derived from an EMBL/GenBank/DDBJ whole genome shotgun (WGS) entry which is preliminary data.</text>
</comment>
<sequence length="172" mass="19308">MLGCRRLTGSKKVNMKSGRRWRTDAGNKSWAPNFISSPSSPSSSDSSVAASPKFHRNSSELMEDEQANEENISRSPPLPSAPRAHFVKATPRKRIKRKSNVSLDDCNQDQAVCNQDELSKVAKDMDPLGEDEDQFDSQRGVLKRRHWERTQGKEIQCLIQSQSTSIDLHLAV</sequence>
<dbReference type="EMBL" id="CM042034">
    <property type="protein sequence ID" value="KAI3760567.1"/>
    <property type="molecule type" value="Genomic_DNA"/>
</dbReference>
<reference evidence="2" key="1">
    <citation type="journal article" date="2022" name="Mol. Ecol. Resour.">
        <title>The genomes of chicory, endive, great burdock and yacon provide insights into Asteraceae palaeo-polyploidization history and plant inulin production.</title>
        <authorList>
            <person name="Fan W."/>
            <person name="Wang S."/>
            <person name="Wang H."/>
            <person name="Wang A."/>
            <person name="Jiang F."/>
            <person name="Liu H."/>
            <person name="Zhao H."/>
            <person name="Xu D."/>
            <person name="Zhang Y."/>
        </authorList>
    </citation>
    <scope>NUCLEOTIDE SEQUENCE [LARGE SCALE GENOMIC DNA]</scope>
    <source>
        <strain evidence="2">cv. Yunnan</strain>
    </source>
</reference>
<name>A0ACB9ENX8_9ASTR</name>